<dbReference type="Proteomes" id="UP001501251">
    <property type="component" value="Unassembled WGS sequence"/>
</dbReference>
<feature type="compositionally biased region" description="Low complexity" evidence="1">
    <location>
        <begin position="31"/>
        <end position="46"/>
    </location>
</feature>
<sequence>MRRGRADRRTRRRNPRARTPVLPAFPPSRRPGVPGVPGVPDVPDVPGVPVGPARLRLAYLRVKEAGGVSQSKAACGAPVPCGTRSGPDALGRTSKSKIAVGR</sequence>
<feature type="region of interest" description="Disordered" evidence="1">
    <location>
        <begin position="1"/>
        <end position="46"/>
    </location>
</feature>
<evidence type="ECO:0000313" key="3">
    <source>
        <dbReference type="Proteomes" id="UP001501251"/>
    </source>
</evidence>
<comment type="caution">
    <text evidence="2">The sequence shown here is derived from an EMBL/GenBank/DDBJ whole genome shotgun (WGS) entry which is preliminary data.</text>
</comment>
<evidence type="ECO:0000256" key="1">
    <source>
        <dbReference type="SAM" id="MobiDB-lite"/>
    </source>
</evidence>
<organism evidence="2 3">
    <name type="scientific">Streptosporangium oxazolinicum</name>
    <dbReference type="NCBI Taxonomy" id="909287"/>
    <lineage>
        <taxon>Bacteria</taxon>
        <taxon>Bacillati</taxon>
        <taxon>Actinomycetota</taxon>
        <taxon>Actinomycetes</taxon>
        <taxon>Streptosporangiales</taxon>
        <taxon>Streptosporangiaceae</taxon>
        <taxon>Streptosporangium</taxon>
    </lineage>
</organism>
<evidence type="ECO:0000313" key="2">
    <source>
        <dbReference type="EMBL" id="GAA4197248.1"/>
    </source>
</evidence>
<gene>
    <name evidence="2" type="ORF">GCM10022252_45890</name>
</gene>
<keyword evidence="3" id="KW-1185">Reference proteome</keyword>
<proteinExistence type="predicted"/>
<protein>
    <submittedName>
        <fullName evidence="2">Uncharacterized protein</fullName>
    </submittedName>
</protein>
<feature type="compositionally biased region" description="Basic residues" evidence="1">
    <location>
        <begin position="1"/>
        <end position="16"/>
    </location>
</feature>
<feature type="region of interest" description="Disordered" evidence="1">
    <location>
        <begin position="69"/>
        <end position="102"/>
    </location>
</feature>
<reference evidence="3" key="1">
    <citation type="journal article" date="2019" name="Int. J. Syst. Evol. Microbiol.">
        <title>The Global Catalogue of Microorganisms (GCM) 10K type strain sequencing project: providing services to taxonomists for standard genome sequencing and annotation.</title>
        <authorList>
            <consortium name="The Broad Institute Genomics Platform"/>
            <consortium name="The Broad Institute Genome Sequencing Center for Infectious Disease"/>
            <person name="Wu L."/>
            <person name="Ma J."/>
        </authorList>
    </citation>
    <scope>NUCLEOTIDE SEQUENCE [LARGE SCALE GENOMIC DNA]</scope>
    <source>
        <strain evidence="3">JCM 17388</strain>
    </source>
</reference>
<accession>A0ABP8B3U9</accession>
<name>A0ABP8B3U9_9ACTN</name>
<dbReference type="EMBL" id="BAABAQ010000008">
    <property type="protein sequence ID" value="GAA4197248.1"/>
    <property type="molecule type" value="Genomic_DNA"/>
</dbReference>